<dbReference type="EMBL" id="PNRG01000012">
    <property type="protein sequence ID" value="PMR81044.1"/>
    <property type="molecule type" value="Genomic_DNA"/>
</dbReference>
<keyword evidence="3" id="KW-1185">Reference proteome</keyword>
<dbReference type="RefSeq" id="WP_102587538.1">
    <property type="nucleotide sequence ID" value="NZ_BNAE01000010.1"/>
</dbReference>
<feature type="domain" description="Abortive infection protein-like C-terminal" evidence="1">
    <location>
        <begin position="163"/>
        <end position="238"/>
    </location>
</feature>
<reference evidence="2 3" key="1">
    <citation type="submission" date="2018-01" db="EMBL/GenBank/DDBJ databases">
        <title>Halomonas endophytica sp. nov., isolated from storage liquid in the stems of Populus euphratica.</title>
        <authorList>
            <person name="Chen C."/>
        </authorList>
    </citation>
    <scope>NUCLEOTIDE SEQUENCE [LARGE SCALE GENOMIC DNA]</scope>
    <source>
        <strain evidence="2 3">BZ-SZ-XJ27</strain>
    </source>
</reference>
<gene>
    <name evidence="2" type="ORF">C1H70_06525</name>
</gene>
<name>A0A2N7UKT9_9GAMM</name>
<protein>
    <submittedName>
        <fullName evidence="2">Abortive phage resistance protein</fullName>
    </submittedName>
</protein>
<comment type="caution">
    <text evidence="2">The sequence shown here is derived from an EMBL/GenBank/DDBJ whole genome shotgun (WGS) entry which is preliminary data.</text>
</comment>
<accession>A0A2N7UKT9</accession>
<dbReference type="InterPro" id="IPR026001">
    <property type="entry name" value="Abi-like_C"/>
</dbReference>
<dbReference type="Proteomes" id="UP000235547">
    <property type="component" value="Unassembled WGS sequence"/>
</dbReference>
<dbReference type="AlphaFoldDB" id="A0A2N7UKT9"/>
<evidence type="ECO:0000313" key="2">
    <source>
        <dbReference type="EMBL" id="PMR81044.1"/>
    </source>
</evidence>
<evidence type="ECO:0000259" key="1">
    <source>
        <dbReference type="Pfam" id="PF14355"/>
    </source>
</evidence>
<organism evidence="2 3">
    <name type="scientific">Halomonas urumqiensis</name>
    <dbReference type="NCBI Taxonomy" id="1684789"/>
    <lineage>
        <taxon>Bacteria</taxon>
        <taxon>Pseudomonadati</taxon>
        <taxon>Pseudomonadota</taxon>
        <taxon>Gammaproteobacteria</taxon>
        <taxon>Oceanospirillales</taxon>
        <taxon>Halomonadaceae</taxon>
        <taxon>Halomonas</taxon>
    </lineage>
</organism>
<sequence length="245" mass="27320">MDRSFLLEQAESLQNMMVSRATGGDASPWEYGQVRQALLSDGSIAPLVPHMVKTCRTPDQFWGFIKQWPSYAERREYVWGEFRPLLDKLEEVGAPSDMTVTENLERYDSEHVHAAWHKALSRRMSDPEGAITMAKTLVESTCKHIIEDVEGQEYTGRSDDLPVLYKKASQALNLAPEQHMEDIFKRILGGCSNIVTGLGEVRNKIGDAHGQGPKAVKPSPRHAELAVNLAGTMASFLISTLESHK</sequence>
<evidence type="ECO:0000313" key="3">
    <source>
        <dbReference type="Proteomes" id="UP000235547"/>
    </source>
</evidence>
<dbReference type="OrthoDB" id="5497289at2"/>
<proteinExistence type="predicted"/>
<dbReference type="Pfam" id="PF14355">
    <property type="entry name" value="Abi_C"/>
    <property type="match status" value="1"/>
</dbReference>